<dbReference type="AlphaFoldDB" id="A0A8R7UTD2"/>
<reference evidence="2" key="1">
    <citation type="journal article" date="2013" name="Nature">
        <title>Draft genome of the wheat A-genome progenitor Triticum urartu.</title>
        <authorList>
            <person name="Ling H.Q."/>
            <person name="Zhao S."/>
            <person name="Liu D."/>
            <person name="Wang J."/>
            <person name="Sun H."/>
            <person name="Zhang C."/>
            <person name="Fan H."/>
            <person name="Li D."/>
            <person name="Dong L."/>
            <person name="Tao Y."/>
            <person name="Gao C."/>
            <person name="Wu H."/>
            <person name="Li Y."/>
            <person name="Cui Y."/>
            <person name="Guo X."/>
            <person name="Zheng S."/>
            <person name="Wang B."/>
            <person name="Yu K."/>
            <person name="Liang Q."/>
            <person name="Yang W."/>
            <person name="Lou X."/>
            <person name="Chen J."/>
            <person name="Feng M."/>
            <person name="Jian J."/>
            <person name="Zhang X."/>
            <person name="Luo G."/>
            <person name="Jiang Y."/>
            <person name="Liu J."/>
            <person name="Wang Z."/>
            <person name="Sha Y."/>
            <person name="Zhang B."/>
            <person name="Wu H."/>
            <person name="Tang D."/>
            <person name="Shen Q."/>
            <person name="Xue P."/>
            <person name="Zou S."/>
            <person name="Wang X."/>
            <person name="Liu X."/>
            <person name="Wang F."/>
            <person name="Yang Y."/>
            <person name="An X."/>
            <person name="Dong Z."/>
            <person name="Zhang K."/>
            <person name="Zhang X."/>
            <person name="Luo M.C."/>
            <person name="Dvorak J."/>
            <person name="Tong Y."/>
            <person name="Wang J."/>
            <person name="Yang H."/>
            <person name="Li Z."/>
            <person name="Wang D."/>
            <person name="Zhang A."/>
            <person name="Wang J."/>
        </authorList>
    </citation>
    <scope>NUCLEOTIDE SEQUENCE</scope>
    <source>
        <strain evidence="2">cv. G1812</strain>
    </source>
</reference>
<name>A0A8R7UTD2_TRIUA</name>
<reference evidence="1" key="2">
    <citation type="submission" date="2018-03" db="EMBL/GenBank/DDBJ databases">
        <title>The Triticum urartu genome reveals the dynamic nature of wheat genome evolution.</title>
        <authorList>
            <person name="Ling H."/>
            <person name="Ma B."/>
            <person name="Shi X."/>
            <person name="Liu H."/>
            <person name="Dong L."/>
            <person name="Sun H."/>
            <person name="Cao Y."/>
            <person name="Gao Q."/>
            <person name="Zheng S."/>
            <person name="Li Y."/>
            <person name="Yu Y."/>
            <person name="Du H."/>
            <person name="Qi M."/>
            <person name="Li Y."/>
            <person name="Yu H."/>
            <person name="Cui Y."/>
            <person name="Wang N."/>
            <person name="Chen C."/>
            <person name="Wu H."/>
            <person name="Zhao Y."/>
            <person name="Zhang J."/>
            <person name="Li Y."/>
            <person name="Zhou W."/>
            <person name="Zhang B."/>
            <person name="Hu W."/>
            <person name="Eijk M."/>
            <person name="Tang J."/>
            <person name="Witsenboer H."/>
            <person name="Zhao S."/>
            <person name="Li Z."/>
            <person name="Zhang A."/>
            <person name="Wang D."/>
            <person name="Liang C."/>
        </authorList>
    </citation>
    <scope>NUCLEOTIDE SEQUENCE [LARGE SCALE GENOMIC DNA]</scope>
    <source>
        <strain evidence="1">cv. G1812</strain>
    </source>
</reference>
<dbReference type="Gramene" id="TuG1812G0600001084.01.T01">
    <property type="protein sequence ID" value="TuG1812G0600001084.01.T01.cds344904"/>
    <property type="gene ID" value="TuG1812G0600001084.01"/>
</dbReference>
<accession>A0A8R7UTD2</accession>
<organism evidence="1 2">
    <name type="scientific">Triticum urartu</name>
    <name type="common">Red wild einkorn</name>
    <name type="synonym">Crithodium urartu</name>
    <dbReference type="NCBI Taxonomy" id="4572"/>
    <lineage>
        <taxon>Eukaryota</taxon>
        <taxon>Viridiplantae</taxon>
        <taxon>Streptophyta</taxon>
        <taxon>Embryophyta</taxon>
        <taxon>Tracheophyta</taxon>
        <taxon>Spermatophyta</taxon>
        <taxon>Magnoliopsida</taxon>
        <taxon>Liliopsida</taxon>
        <taxon>Poales</taxon>
        <taxon>Poaceae</taxon>
        <taxon>BOP clade</taxon>
        <taxon>Pooideae</taxon>
        <taxon>Triticodae</taxon>
        <taxon>Triticeae</taxon>
        <taxon>Triticinae</taxon>
        <taxon>Triticum</taxon>
    </lineage>
</organism>
<keyword evidence="2" id="KW-1185">Reference proteome</keyword>
<reference evidence="1" key="3">
    <citation type="submission" date="2022-06" db="UniProtKB">
        <authorList>
            <consortium name="EnsemblPlants"/>
        </authorList>
    </citation>
    <scope>IDENTIFICATION</scope>
</reference>
<dbReference type="Proteomes" id="UP000015106">
    <property type="component" value="Chromosome 6"/>
</dbReference>
<dbReference type="EnsemblPlants" id="TuG1812G0600001084.01.T01">
    <property type="protein sequence ID" value="TuG1812G0600001084.01.T01.cds344904"/>
    <property type="gene ID" value="TuG1812G0600001084.01"/>
</dbReference>
<proteinExistence type="predicted"/>
<sequence>MFHLEQGGAEDLLPQDPQTWRTLQPPLWEEGGHCVLVLLDDGRGERRCCSSFSTFKEDHWYSRSTPFP</sequence>
<evidence type="ECO:0000313" key="2">
    <source>
        <dbReference type="Proteomes" id="UP000015106"/>
    </source>
</evidence>
<evidence type="ECO:0000313" key="1">
    <source>
        <dbReference type="EnsemblPlants" id="TuG1812G0600001084.01.T01.cds344904"/>
    </source>
</evidence>
<protein>
    <submittedName>
        <fullName evidence="1">Uncharacterized protein</fullName>
    </submittedName>
</protein>